<dbReference type="EMBL" id="ATLV01013490">
    <property type="status" value="NOT_ANNOTATED_CDS"/>
    <property type="molecule type" value="Genomic_DNA"/>
</dbReference>
<dbReference type="VEuPathDB" id="VectorBase:ASIC005325"/>
<dbReference type="AlphaFoldDB" id="A0A084VJA4"/>
<dbReference type="Proteomes" id="UP000030765">
    <property type="component" value="Unassembled WGS sequence"/>
</dbReference>
<sequence>MRSRSLSTTGHRSFFDWTADTLRGVLVPKLPLVPQSPEQGTRREHHHAGLPKRQPEVITVTPPKDTSFLVVFRNVRSVPEVAECVRTGSRIQRNTAELVLKGNADAKAVFERVKALAPEGSKTTLRLDTVRLLIRGIDMLAEKGDVANAVGGKVGEVIAEEDVTLQRYFRGDQRAFVEVHRRIANALLGEKLLIGHSRCRVELAPQDWTVLRDSYTTSDHWPLEYSLNRPAVQQQQQQQQGQTRSSRQPPAGRRWDTSLFSAELFSEVLRLLRFDEVAVDPTSLIATLRRACDETMPRLRRKSRACARRVSAPKRPSVEPAI</sequence>
<evidence type="ECO:0000256" key="1">
    <source>
        <dbReference type="SAM" id="MobiDB-lite"/>
    </source>
</evidence>
<reference evidence="3" key="2">
    <citation type="submission" date="2020-05" db="UniProtKB">
        <authorList>
            <consortium name="EnsemblMetazoa"/>
        </authorList>
    </citation>
    <scope>IDENTIFICATION</scope>
</reference>
<evidence type="ECO:0000313" key="3">
    <source>
        <dbReference type="EnsemblMetazoa" id="ASIC005325-PA"/>
    </source>
</evidence>
<feature type="region of interest" description="Disordered" evidence="1">
    <location>
        <begin position="230"/>
        <end position="253"/>
    </location>
</feature>
<proteinExistence type="predicted"/>
<dbReference type="VEuPathDB" id="VectorBase:ASIS018652"/>
<dbReference type="EMBL" id="ATLV01013489">
    <property type="status" value="NOT_ANNOTATED_CDS"/>
    <property type="molecule type" value="Genomic_DNA"/>
</dbReference>
<feature type="region of interest" description="Disordered" evidence="1">
    <location>
        <begin position="33"/>
        <end position="52"/>
    </location>
</feature>
<reference evidence="2 4" key="1">
    <citation type="journal article" date="2014" name="BMC Genomics">
        <title>Genome sequence of Anopheles sinensis provides insight into genetics basis of mosquito competence for malaria parasites.</title>
        <authorList>
            <person name="Zhou D."/>
            <person name="Zhang D."/>
            <person name="Ding G."/>
            <person name="Shi L."/>
            <person name="Hou Q."/>
            <person name="Ye Y."/>
            <person name="Xu Y."/>
            <person name="Zhou H."/>
            <person name="Xiong C."/>
            <person name="Li S."/>
            <person name="Yu J."/>
            <person name="Hong S."/>
            <person name="Yu X."/>
            <person name="Zou P."/>
            <person name="Chen C."/>
            <person name="Chang X."/>
            <person name="Wang W."/>
            <person name="Lv Y."/>
            <person name="Sun Y."/>
            <person name="Ma L."/>
            <person name="Shen B."/>
            <person name="Zhu C."/>
        </authorList>
    </citation>
    <scope>NUCLEOTIDE SEQUENCE [LARGE SCALE GENOMIC DNA]</scope>
</reference>
<accession>A0A084VJA4</accession>
<gene>
    <name evidence="2" type="ORF">ZHAS_00005325</name>
</gene>
<keyword evidence="4" id="KW-1185">Reference proteome</keyword>
<dbReference type="EnsemblMetazoa" id="ASIC005325-RA">
    <property type="protein sequence ID" value="ASIC005325-PA"/>
    <property type="gene ID" value="ASIC005325"/>
</dbReference>
<dbReference type="EMBL" id="KE524864">
    <property type="protein sequence ID" value="KFB38048.1"/>
    <property type="molecule type" value="Genomic_DNA"/>
</dbReference>
<protein>
    <submittedName>
        <fullName evidence="2 3">Gag-like protein</fullName>
    </submittedName>
</protein>
<organism evidence="2">
    <name type="scientific">Anopheles sinensis</name>
    <name type="common">Mosquito</name>
    <dbReference type="NCBI Taxonomy" id="74873"/>
    <lineage>
        <taxon>Eukaryota</taxon>
        <taxon>Metazoa</taxon>
        <taxon>Ecdysozoa</taxon>
        <taxon>Arthropoda</taxon>
        <taxon>Hexapoda</taxon>
        <taxon>Insecta</taxon>
        <taxon>Pterygota</taxon>
        <taxon>Neoptera</taxon>
        <taxon>Endopterygota</taxon>
        <taxon>Diptera</taxon>
        <taxon>Nematocera</taxon>
        <taxon>Culicoidea</taxon>
        <taxon>Culicidae</taxon>
        <taxon>Anophelinae</taxon>
        <taxon>Anopheles</taxon>
    </lineage>
</organism>
<feature type="compositionally biased region" description="Low complexity" evidence="1">
    <location>
        <begin position="233"/>
        <end position="242"/>
    </location>
</feature>
<evidence type="ECO:0000313" key="4">
    <source>
        <dbReference type="Proteomes" id="UP000030765"/>
    </source>
</evidence>
<dbReference type="VEuPathDB" id="VectorBase:ASIS019047"/>
<name>A0A084VJA4_ANOSI</name>
<evidence type="ECO:0000313" key="2">
    <source>
        <dbReference type="EMBL" id="KFB38048.1"/>
    </source>
</evidence>